<accession>A0A239G2U5</accession>
<dbReference type="SUPFAM" id="SSF54637">
    <property type="entry name" value="Thioesterase/thiol ester dehydrase-isomerase"/>
    <property type="match status" value="1"/>
</dbReference>
<reference evidence="4" key="1">
    <citation type="submission" date="2017-06" db="EMBL/GenBank/DDBJ databases">
        <authorList>
            <person name="Varghese N."/>
            <person name="Submissions S."/>
        </authorList>
    </citation>
    <scope>NUCLEOTIDE SEQUENCE [LARGE SCALE GENOMIC DNA]</scope>
    <source>
        <strain evidence="4">DSM 46839</strain>
    </source>
</reference>
<proteinExistence type="predicted"/>
<evidence type="ECO:0000256" key="1">
    <source>
        <dbReference type="ARBA" id="ARBA00022801"/>
    </source>
</evidence>
<dbReference type="InterPro" id="IPR039298">
    <property type="entry name" value="ACOT13"/>
</dbReference>
<dbReference type="PANTHER" id="PTHR21660:SF1">
    <property type="entry name" value="ACYL-COENZYME A THIOESTERASE 13"/>
    <property type="match status" value="1"/>
</dbReference>
<sequence>MTDVPPVADAALAARLQGVLDVPLHRWLGLRLADPADSRAGVVLPVGPPALNNVGVLHGGIVAAVLDVAAYVRLLPELAPDEDAVTHDATCSLVRGVPEGAEVLLQAELVRRGRTLAFLRSDATVDGAVVAVGTVTKSLLRPRR</sequence>
<dbReference type="InterPro" id="IPR003736">
    <property type="entry name" value="PAAI_dom"/>
</dbReference>
<dbReference type="RefSeq" id="WP_245821130.1">
    <property type="nucleotide sequence ID" value="NZ_FZOO01000006.1"/>
</dbReference>
<dbReference type="Gene3D" id="3.10.129.10">
    <property type="entry name" value="Hotdog Thioesterase"/>
    <property type="match status" value="1"/>
</dbReference>
<dbReference type="CDD" id="cd03443">
    <property type="entry name" value="PaaI_thioesterase"/>
    <property type="match status" value="1"/>
</dbReference>
<dbReference type="Proteomes" id="UP000198373">
    <property type="component" value="Unassembled WGS sequence"/>
</dbReference>
<feature type="domain" description="Acyl-CoA thioesterase-like N-terminal HotDog" evidence="2">
    <location>
        <begin position="50"/>
        <end position="136"/>
    </location>
</feature>
<name>A0A239G2U5_9ACTN</name>
<dbReference type="InterPro" id="IPR029069">
    <property type="entry name" value="HotDog_dom_sf"/>
</dbReference>
<evidence type="ECO:0000259" key="2">
    <source>
        <dbReference type="Pfam" id="PF13622"/>
    </source>
</evidence>
<keyword evidence="4" id="KW-1185">Reference proteome</keyword>
<dbReference type="InterPro" id="IPR049449">
    <property type="entry name" value="TesB_ACOT8-like_N"/>
</dbReference>
<gene>
    <name evidence="3" type="ORF">SAMN06893096_1068</name>
</gene>
<dbReference type="NCBIfam" id="TIGR00369">
    <property type="entry name" value="unchar_dom_1"/>
    <property type="match status" value="1"/>
</dbReference>
<dbReference type="PANTHER" id="PTHR21660">
    <property type="entry name" value="THIOESTERASE SUPERFAMILY MEMBER-RELATED"/>
    <property type="match status" value="1"/>
</dbReference>
<dbReference type="AlphaFoldDB" id="A0A239G2U5"/>
<evidence type="ECO:0000313" key="3">
    <source>
        <dbReference type="EMBL" id="SNS63686.1"/>
    </source>
</evidence>
<organism evidence="3 4">
    <name type="scientific">Geodermatophilus pulveris</name>
    <dbReference type="NCBI Taxonomy" id="1564159"/>
    <lineage>
        <taxon>Bacteria</taxon>
        <taxon>Bacillati</taxon>
        <taxon>Actinomycetota</taxon>
        <taxon>Actinomycetes</taxon>
        <taxon>Geodermatophilales</taxon>
        <taxon>Geodermatophilaceae</taxon>
        <taxon>Geodermatophilus</taxon>
    </lineage>
</organism>
<dbReference type="GO" id="GO:0047617">
    <property type="term" value="F:fatty acyl-CoA hydrolase activity"/>
    <property type="evidence" value="ECO:0007669"/>
    <property type="project" value="InterPro"/>
</dbReference>
<dbReference type="EMBL" id="FZOO01000006">
    <property type="protein sequence ID" value="SNS63686.1"/>
    <property type="molecule type" value="Genomic_DNA"/>
</dbReference>
<evidence type="ECO:0000313" key="4">
    <source>
        <dbReference type="Proteomes" id="UP000198373"/>
    </source>
</evidence>
<keyword evidence="1" id="KW-0378">Hydrolase</keyword>
<dbReference type="Pfam" id="PF13622">
    <property type="entry name" value="4HBT_3"/>
    <property type="match status" value="1"/>
</dbReference>
<protein>
    <submittedName>
        <fullName evidence="3">Uncharacterized domain 1-containing protein</fullName>
    </submittedName>
</protein>